<dbReference type="Pfam" id="PF00581">
    <property type="entry name" value="Rhodanese"/>
    <property type="match status" value="1"/>
</dbReference>
<dbReference type="RefSeq" id="WP_390210576.1">
    <property type="nucleotide sequence ID" value="NZ_JBHLXJ010000004.1"/>
</dbReference>
<dbReference type="SMART" id="SM00450">
    <property type="entry name" value="RHOD"/>
    <property type="match status" value="1"/>
</dbReference>
<dbReference type="SUPFAM" id="SSF52821">
    <property type="entry name" value="Rhodanese/Cell cycle control phosphatase"/>
    <property type="match status" value="1"/>
</dbReference>
<feature type="domain" description="Rhodanese" evidence="1">
    <location>
        <begin position="7"/>
        <end position="86"/>
    </location>
</feature>
<sequence>MFYSTQSFAQAVVIDVRTPSEYAEKHIPGAINIDHSVIATEIQKLKIAKEDKIILYCRSGRRSGIALEALKKLGFQNLENYGGLEEAQNRLSTQDANKK</sequence>
<dbReference type="PROSITE" id="PS50206">
    <property type="entry name" value="RHODANESE_3"/>
    <property type="match status" value="1"/>
</dbReference>
<proteinExistence type="predicted"/>
<accession>A0ABV6IBH0</accession>
<dbReference type="InterPro" id="IPR001307">
    <property type="entry name" value="Thiosulphate_STrfase_CS"/>
</dbReference>
<dbReference type="EMBL" id="JBHLXJ010000004">
    <property type="protein sequence ID" value="MFC0349180.1"/>
    <property type="molecule type" value="Genomic_DNA"/>
</dbReference>
<reference evidence="2 3" key="1">
    <citation type="submission" date="2024-09" db="EMBL/GenBank/DDBJ databases">
        <authorList>
            <person name="Sun Q."/>
            <person name="Mori K."/>
        </authorList>
    </citation>
    <scope>NUCLEOTIDE SEQUENCE [LARGE SCALE GENOMIC DNA]</scope>
    <source>
        <strain evidence="2 3">CCM 8677</strain>
    </source>
</reference>
<dbReference type="PANTHER" id="PTHR44086">
    <property type="entry name" value="THIOSULFATE SULFURTRANSFERASE RDL2, MITOCHONDRIAL-RELATED"/>
    <property type="match status" value="1"/>
</dbReference>
<dbReference type="PANTHER" id="PTHR44086:SF10">
    <property type="entry name" value="THIOSULFATE SULFURTRANSFERASE_RHODANESE-LIKE DOMAIN-CONTAINING PROTEIN 3"/>
    <property type="match status" value="1"/>
</dbReference>
<dbReference type="PROSITE" id="PS00380">
    <property type="entry name" value="RHODANESE_1"/>
    <property type="match status" value="1"/>
</dbReference>
<name>A0ABV6IBH0_9BURK</name>
<dbReference type="InterPro" id="IPR001763">
    <property type="entry name" value="Rhodanese-like_dom"/>
</dbReference>
<comment type="caution">
    <text evidence="2">The sequence shown here is derived from an EMBL/GenBank/DDBJ whole genome shotgun (WGS) entry which is preliminary data.</text>
</comment>
<dbReference type="CDD" id="cd00158">
    <property type="entry name" value="RHOD"/>
    <property type="match status" value="1"/>
</dbReference>
<organism evidence="2 3">
    <name type="scientific">Undibacterium danionis</name>
    <dbReference type="NCBI Taxonomy" id="1812100"/>
    <lineage>
        <taxon>Bacteria</taxon>
        <taxon>Pseudomonadati</taxon>
        <taxon>Pseudomonadota</taxon>
        <taxon>Betaproteobacteria</taxon>
        <taxon>Burkholderiales</taxon>
        <taxon>Oxalobacteraceae</taxon>
        <taxon>Undibacterium</taxon>
    </lineage>
</organism>
<evidence type="ECO:0000313" key="3">
    <source>
        <dbReference type="Proteomes" id="UP001589844"/>
    </source>
</evidence>
<protein>
    <submittedName>
        <fullName evidence="2">Rhodanese-like domain-containing protein</fullName>
    </submittedName>
</protein>
<keyword evidence="3" id="KW-1185">Reference proteome</keyword>
<evidence type="ECO:0000259" key="1">
    <source>
        <dbReference type="PROSITE" id="PS50206"/>
    </source>
</evidence>
<gene>
    <name evidence="2" type="ORF">ACFFJH_05140</name>
</gene>
<dbReference type="Gene3D" id="3.40.250.10">
    <property type="entry name" value="Rhodanese-like domain"/>
    <property type="match status" value="1"/>
</dbReference>
<dbReference type="Proteomes" id="UP001589844">
    <property type="component" value="Unassembled WGS sequence"/>
</dbReference>
<dbReference type="InterPro" id="IPR036873">
    <property type="entry name" value="Rhodanese-like_dom_sf"/>
</dbReference>
<evidence type="ECO:0000313" key="2">
    <source>
        <dbReference type="EMBL" id="MFC0349180.1"/>
    </source>
</evidence>